<dbReference type="GO" id="GO:0005737">
    <property type="term" value="C:cytoplasm"/>
    <property type="evidence" value="ECO:0007669"/>
    <property type="project" value="TreeGrafter"/>
</dbReference>
<dbReference type="SUPFAM" id="SSF48264">
    <property type="entry name" value="Cytochrome P450"/>
    <property type="match status" value="1"/>
</dbReference>
<evidence type="ECO:0000256" key="8">
    <source>
        <dbReference type="RuleBase" id="RU000461"/>
    </source>
</evidence>
<dbReference type="PANTHER" id="PTHR24300">
    <property type="entry name" value="CYTOCHROME P450 508A4-RELATED"/>
    <property type="match status" value="1"/>
</dbReference>
<protein>
    <submittedName>
        <fullName evidence="10">Cytochrome P450 3201B2</fullName>
    </submittedName>
</protein>
<organism evidence="10">
    <name type="scientific">Chamberlinius hualienensis</name>
    <dbReference type="NCBI Taxonomy" id="1551368"/>
    <lineage>
        <taxon>Eukaryota</taxon>
        <taxon>Metazoa</taxon>
        <taxon>Ecdysozoa</taxon>
        <taxon>Arthropoda</taxon>
        <taxon>Myriapoda</taxon>
        <taxon>Diplopoda</taxon>
        <taxon>Helminthomorpha</taxon>
        <taxon>Polydesmida</taxon>
        <taxon>Paradoxosomatidae</taxon>
        <taxon>Chamberlinius</taxon>
    </lineage>
</organism>
<sequence>MLGEYLKLWTILATLVVIWLLTSMWKWIKVGRYLPPGPWGLPVVGYLPWINSLAFLTFEELRKKYGSIFSVNLGPTTAVVLADWKAIKATLVDKSMIFSGRPYHHTFETATKRCTVSFNDGKVWHDQRRLTIKCLRKVGVGRTKMEEIVSHSIDNIIDHLKTKNNQMVSLEDVLFKNVMSILWKMVANKTFADGDKECDEFEKMVTQIMISIRSNNPINFMPWLRFIPPNGFGHWDFVALNNKIYEFLNKQINIHLSNWKEGLEDDFIDHYIAAIKEHEKQTLGEEKHLNTKRLTGTLWDLFVAGTDTTVTTALWGFLYICLWPEVQKKAQKELDEVIGRERLPCLSDFQSGKLPYVDAMIMEVHRFASIVPLSLVHCPLDTVEIFGYKIPKRTPCIQSIYNVHFDPELWVEPKTFNPERFINDKNEAKSPPYLMPFSIGPRICIGESLATQELRLLFGSLLHKFNFSIPNKQNISIVPQVSLVVKPKPYKLLVQLR</sequence>
<evidence type="ECO:0000256" key="1">
    <source>
        <dbReference type="ARBA" id="ARBA00001971"/>
    </source>
</evidence>
<dbReference type="InterPro" id="IPR036396">
    <property type="entry name" value="Cyt_P450_sf"/>
</dbReference>
<dbReference type="PRINTS" id="PR00463">
    <property type="entry name" value="EP450I"/>
</dbReference>
<evidence type="ECO:0000256" key="9">
    <source>
        <dbReference type="SAM" id="Phobius"/>
    </source>
</evidence>
<keyword evidence="3 7" id="KW-0479">Metal-binding</keyword>
<dbReference type="GO" id="GO:0006805">
    <property type="term" value="P:xenobiotic metabolic process"/>
    <property type="evidence" value="ECO:0007669"/>
    <property type="project" value="TreeGrafter"/>
</dbReference>
<dbReference type="InterPro" id="IPR001128">
    <property type="entry name" value="Cyt_P450"/>
</dbReference>
<keyword evidence="9" id="KW-0812">Transmembrane</keyword>
<keyword evidence="4 8" id="KW-0560">Oxidoreductase</keyword>
<evidence type="ECO:0000256" key="5">
    <source>
        <dbReference type="ARBA" id="ARBA00023004"/>
    </source>
</evidence>
<dbReference type="GO" id="GO:0006082">
    <property type="term" value="P:organic acid metabolic process"/>
    <property type="evidence" value="ECO:0007669"/>
    <property type="project" value="TreeGrafter"/>
</dbReference>
<feature type="transmembrane region" description="Helical" evidence="9">
    <location>
        <begin position="6"/>
        <end position="27"/>
    </location>
</feature>
<keyword evidence="7 8" id="KW-0349">Heme</keyword>
<feature type="binding site" description="axial binding residue" evidence="7">
    <location>
        <position position="444"/>
    </location>
    <ligand>
        <name>heme</name>
        <dbReference type="ChEBI" id="CHEBI:30413"/>
    </ligand>
    <ligandPart>
        <name>Fe</name>
        <dbReference type="ChEBI" id="CHEBI:18248"/>
    </ligandPart>
</feature>
<dbReference type="EMBL" id="LC125398">
    <property type="protein sequence ID" value="BAV93948.1"/>
    <property type="molecule type" value="mRNA"/>
</dbReference>
<dbReference type="Gene3D" id="1.10.630.10">
    <property type="entry name" value="Cytochrome P450"/>
    <property type="match status" value="1"/>
</dbReference>
<dbReference type="AlphaFoldDB" id="A0A1J1E1N0"/>
<evidence type="ECO:0000256" key="7">
    <source>
        <dbReference type="PIRSR" id="PIRSR602401-1"/>
    </source>
</evidence>
<dbReference type="PANTHER" id="PTHR24300:SF403">
    <property type="entry name" value="CYTOCHROME P450 306A1"/>
    <property type="match status" value="1"/>
</dbReference>
<dbReference type="InterPro" id="IPR002401">
    <property type="entry name" value="Cyt_P450_E_grp-I"/>
</dbReference>
<dbReference type="InterPro" id="IPR050182">
    <property type="entry name" value="Cytochrome_P450_fam2"/>
</dbReference>
<comment type="cofactor">
    <cofactor evidence="1 7">
        <name>heme</name>
        <dbReference type="ChEBI" id="CHEBI:30413"/>
    </cofactor>
</comment>
<evidence type="ECO:0000256" key="6">
    <source>
        <dbReference type="ARBA" id="ARBA00023033"/>
    </source>
</evidence>
<dbReference type="PRINTS" id="PR00385">
    <property type="entry name" value="P450"/>
</dbReference>
<keyword evidence="6 8" id="KW-0503">Monooxygenase</keyword>
<dbReference type="PROSITE" id="PS00086">
    <property type="entry name" value="CYTOCHROME_P450"/>
    <property type="match status" value="1"/>
</dbReference>
<evidence type="ECO:0000313" key="10">
    <source>
        <dbReference type="EMBL" id="BAV93948.1"/>
    </source>
</evidence>
<proteinExistence type="evidence at transcript level"/>
<name>A0A1J1E1N0_9MYRI</name>
<dbReference type="Pfam" id="PF00067">
    <property type="entry name" value="p450"/>
    <property type="match status" value="1"/>
</dbReference>
<dbReference type="GO" id="GO:0008395">
    <property type="term" value="F:steroid hydroxylase activity"/>
    <property type="evidence" value="ECO:0007669"/>
    <property type="project" value="TreeGrafter"/>
</dbReference>
<dbReference type="GO" id="GO:0016712">
    <property type="term" value="F:oxidoreductase activity, acting on paired donors, with incorporation or reduction of molecular oxygen, reduced flavin or flavoprotein as one donor, and incorporation of one atom of oxygen"/>
    <property type="evidence" value="ECO:0007669"/>
    <property type="project" value="TreeGrafter"/>
</dbReference>
<evidence type="ECO:0000256" key="3">
    <source>
        <dbReference type="ARBA" id="ARBA00022723"/>
    </source>
</evidence>
<keyword evidence="9" id="KW-0472">Membrane</keyword>
<feature type="transmembrane region" description="Helical" evidence="9">
    <location>
        <begin position="39"/>
        <end position="58"/>
    </location>
</feature>
<keyword evidence="9" id="KW-1133">Transmembrane helix</keyword>
<reference evidence="10" key="1">
    <citation type="journal article" date="2017" name="FEBS Open Bio">
        <title>A novel cytochrome P450, CYP3201B1, is involved in (R)-mandelonitrile biosynthesis in a cyanogenic millipede.</title>
        <authorList>
            <person name="Yamaguchi T."/>
            <person name="Kuwahara Y."/>
            <person name="Asano Y."/>
        </authorList>
    </citation>
    <scope>NUCLEOTIDE SEQUENCE</scope>
</reference>
<dbReference type="GO" id="GO:0020037">
    <property type="term" value="F:heme binding"/>
    <property type="evidence" value="ECO:0007669"/>
    <property type="project" value="InterPro"/>
</dbReference>
<gene>
    <name evidence="10" type="primary">cyp3201b2</name>
</gene>
<comment type="similarity">
    <text evidence="2 8">Belongs to the cytochrome P450 family.</text>
</comment>
<evidence type="ECO:0000256" key="2">
    <source>
        <dbReference type="ARBA" id="ARBA00010617"/>
    </source>
</evidence>
<keyword evidence="5 7" id="KW-0408">Iron</keyword>
<evidence type="ECO:0000256" key="4">
    <source>
        <dbReference type="ARBA" id="ARBA00023002"/>
    </source>
</evidence>
<dbReference type="InterPro" id="IPR017972">
    <property type="entry name" value="Cyt_P450_CS"/>
</dbReference>
<dbReference type="GO" id="GO:0005506">
    <property type="term" value="F:iron ion binding"/>
    <property type="evidence" value="ECO:0007669"/>
    <property type="project" value="InterPro"/>
</dbReference>
<accession>A0A1J1E1N0</accession>
<dbReference type="FunFam" id="1.10.630.10:FF:000036">
    <property type="entry name" value="CYtochrome P450 family"/>
    <property type="match status" value="1"/>
</dbReference>